<dbReference type="Pfam" id="PF01208">
    <property type="entry name" value="URO-D"/>
    <property type="match status" value="1"/>
</dbReference>
<dbReference type="PROSITE" id="PS00906">
    <property type="entry name" value="UROD_1"/>
    <property type="match status" value="1"/>
</dbReference>
<evidence type="ECO:0000313" key="13">
    <source>
        <dbReference type="Proteomes" id="UP000681075"/>
    </source>
</evidence>
<dbReference type="InterPro" id="IPR000257">
    <property type="entry name" value="Uroporphyrinogen_deCOase"/>
</dbReference>
<dbReference type="GO" id="GO:0004853">
    <property type="term" value="F:uroporphyrinogen decarboxylase activity"/>
    <property type="evidence" value="ECO:0007669"/>
    <property type="project" value="UniProtKB-UniRule"/>
</dbReference>
<feature type="domain" description="Uroporphyrinogen decarboxylase (URO-D)" evidence="11">
    <location>
        <begin position="143"/>
        <end position="159"/>
    </location>
</feature>
<sequence>MREGNPGKPDRALLGVLNGDVIEPPPIWMMRQAGRYLPEYREIRKRAPNFLGFCFDPDLATEATLQPIRRYGFDAAILFSDILTVPHALGSNVWFAEGEGPRLDPVRDTAAVEALRFDPAKLAAVYETVRRVRRDLPAQTTLLGFAGAPWTVAAYMVEGSGSRDWVETKRWAYANTGFDRLIDRLVDATVEHLALQLEAGADAVQIFDSWAGALDPAGFEKFVIEPTQRIVGRLKDRVPGARIIGFPRQAGALYPRYADATGVDGLSLDTSVPLNWAVGAIKNVALQGNLDPLRLLAGGTSLDAAIDAIRQAMRGRRFIFNLGHGVLPPTPIEHVAQLVERVRG</sequence>
<comment type="pathway">
    <text evidence="1 7 8">Porphyrin-containing compound metabolism; protoporphyrin-IX biosynthesis; coproporphyrinogen-III from 5-aminolevulinate: step 4/4.</text>
</comment>
<comment type="caution">
    <text evidence="12">The sequence shown here is derived from an EMBL/GenBank/DDBJ whole genome shotgun (WGS) entry which is preliminary data.</text>
</comment>
<dbReference type="PROSITE" id="PS00907">
    <property type="entry name" value="UROD_2"/>
    <property type="match status" value="1"/>
</dbReference>
<protein>
    <recommendedName>
        <fullName evidence="3 7">Uroporphyrinogen decarboxylase</fullName>
        <shortName evidence="7">UPD</shortName>
        <shortName evidence="7">URO-D</shortName>
        <ecNumber evidence="3 7">4.1.1.37</ecNumber>
    </recommendedName>
</protein>
<evidence type="ECO:0000256" key="1">
    <source>
        <dbReference type="ARBA" id="ARBA00004804"/>
    </source>
</evidence>
<comment type="subunit">
    <text evidence="7">Homodimer.</text>
</comment>
<accession>A0A8S8XGX2</accession>
<comment type="function">
    <text evidence="7">Catalyzes the decarboxylation of four acetate groups of uroporphyrinogen-III to yield coproporphyrinogen-III.</text>
</comment>
<dbReference type="HAMAP" id="MF_00218">
    <property type="entry name" value="URO_D"/>
    <property type="match status" value="1"/>
</dbReference>
<reference evidence="12" key="1">
    <citation type="submission" date="2021-02" db="EMBL/GenBank/DDBJ databases">
        <title>Genome sequence of Rhodospirillales sp. strain TMPK1 isolated from soil.</title>
        <authorList>
            <person name="Nakai R."/>
            <person name="Kusada H."/>
            <person name="Tamaki H."/>
        </authorList>
    </citation>
    <scope>NUCLEOTIDE SEQUENCE</scope>
    <source>
        <strain evidence="12">TMPK1</strain>
    </source>
</reference>
<evidence type="ECO:0000256" key="4">
    <source>
        <dbReference type="ARBA" id="ARBA00022793"/>
    </source>
</evidence>
<dbReference type="EC" id="4.1.1.37" evidence="3 7"/>
<proteinExistence type="inferred from homology"/>
<evidence type="ECO:0000256" key="5">
    <source>
        <dbReference type="ARBA" id="ARBA00023239"/>
    </source>
</evidence>
<evidence type="ECO:0000259" key="11">
    <source>
        <dbReference type="PROSITE" id="PS00907"/>
    </source>
</evidence>
<dbReference type="EMBL" id="BOPV01000001">
    <property type="protein sequence ID" value="GIL40737.1"/>
    <property type="molecule type" value="Genomic_DNA"/>
</dbReference>
<feature type="binding site" evidence="7">
    <location>
        <position position="324"/>
    </location>
    <ligand>
        <name>substrate</name>
    </ligand>
</feature>
<evidence type="ECO:0000256" key="9">
    <source>
        <dbReference type="RuleBase" id="RU004169"/>
    </source>
</evidence>
<dbReference type="PANTHER" id="PTHR21091:SF169">
    <property type="entry name" value="UROPORPHYRINOGEN DECARBOXYLASE"/>
    <property type="match status" value="1"/>
</dbReference>
<dbReference type="InterPro" id="IPR038071">
    <property type="entry name" value="UROD/MetE-like_sf"/>
</dbReference>
<evidence type="ECO:0000256" key="6">
    <source>
        <dbReference type="ARBA" id="ARBA00023244"/>
    </source>
</evidence>
<evidence type="ECO:0000256" key="2">
    <source>
        <dbReference type="ARBA" id="ARBA00009935"/>
    </source>
</evidence>
<dbReference type="PANTHER" id="PTHR21091">
    <property type="entry name" value="METHYLTETRAHYDROFOLATE:HOMOCYSTEINE METHYLTRANSFERASE RELATED"/>
    <property type="match status" value="1"/>
</dbReference>
<feature type="binding site" evidence="7">
    <location>
        <position position="81"/>
    </location>
    <ligand>
        <name>substrate</name>
    </ligand>
</feature>
<keyword evidence="6 7" id="KW-0627">Porphyrin biosynthesis</keyword>
<name>A0A8S8XGX2_9PROT</name>
<feature type="binding site" evidence="7">
    <location>
        <position position="155"/>
    </location>
    <ligand>
        <name>substrate</name>
    </ligand>
</feature>
<dbReference type="GO" id="GO:0005829">
    <property type="term" value="C:cytosol"/>
    <property type="evidence" value="ECO:0007669"/>
    <property type="project" value="TreeGrafter"/>
</dbReference>
<feature type="domain" description="Uroporphyrinogen decarboxylase (URO-D)" evidence="10">
    <location>
        <begin position="26"/>
        <end position="35"/>
    </location>
</feature>
<evidence type="ECO:0000256" key="7">
    <source>
        <dbReference type="HAMAP-Rule" id="MF_00218"/>
    </source>
</evidence>
<dbReference type="Gene3D" id="3.20.20.210">
    <property type="match status" value="1"/>
</dbReference>
<evidence type="ECO:0000313" key="12">
    <source>
        <dbReference type="EMBL" id="GIL40737.1"/>
    </source>
</evidence>
<comment type="similarity">
    <text evidence="2 7 9">Belongs to the uroporphyrinogen decarboxylase family.</text>
</comment>
<evidence type="ECO:0000256" key="8">
    <source>
        <dbReference type="RuleBase" id="RU000554"/>
    </source>
</evidence>
<feature type="binding site" evidence="7">
    <location>
        <begin position="31"/>
        <end position="35"/>
    </location>
    <ligand>
        <name>substrate</name>
    </ligand>
</feature>
<dbReference type="SUPFAM" id="SSF51726">
    <property type="entry name" value="UROD/MetE-like"/>
    <property type="match status" value="1"/>
</dbReference>
<comment type="subcellular location">
    <subcellularLocation>
        <location evidence="7">Cytoplasm</location>
    </subcellularLocation>
</comment>
<dbReference type="AlphaFoldDB" id="A0A8S8XGX2"/>
<feature type="binding site" evidence="7">
    <location>
        <position position="209"/>
    </location>
    <ligand>
        <name>substrate</name>
    </ligand>
</feature>
<dbReference type="GO" id="GO:0019353">
    <property type="term" value="P:protoporphyrinogen IX biosynthetic process from glutamate"/>
    <property type="evidence" value="ECO:0007669"/>
    <property type="project" value="TreeGrafter"/>
</dbReference>
<keyword evidence="5 7" id="KW-0456">Lyase</keyword>
<comment type="caution">
    <text evidence="7">Lacks conserved residue(s) required for the propagation of feature annotation.</text>
</comment>
<organism evidence="12 13">
    <name type="scientific">Roseiterribacter gracilis</name>
    <dbReference type="NCBI Taxonomy" id="2812848"/>
    <lineage>
        <taxon>Bacteria</taxon>
        <taxon>Pseudomonadati</taxon>
        <taxon>Pseudomonadota</taxon>
        <taxon>Alphaproteobacteria</taxon>
        <taxon>Rhodospirillales</taxon>
        <taxon>Roseiterribacteraceae</taxon>
        <taxon>Roseiterribacter</taxon>
    </lineage>
</organism>
<keyword evidence="4 7" id="KW-0210">Decarboxylase</keyword>
<gene>
    <name evidence="7 12" type="primary">hemE</name>
    <name evidence="12" type="ORF">TMPK1_29740</name>
</gene>
<feature type="site" description="Transition state stabilizer" evidence="7">
    <location>
        <position position="81"/>
    </location>
</feature>
<keyword evidence="13" id="KW-1185">Reference proteome</keyword>
<dbReference type="NCBIfam" id="TIGR01464">
    <property type="entry name" value="hemE"/>
    <property type="match status" value="1"/>
</dbReference>
<keyword evidence="7" id="KW-0963">Cytoplasm</keyword>
<evidence type="ECO:0000256" key="3">
    <source>
        <dbReference type="ARBA" id="ARBA00012288"/>
    </source>
</evidence>
<evidence type="ECO:0000259" key="10">
    <source>
        <dbReference type="PROSITE" id="PS00906"/>
    </source>
</evidence>
<dbReference type="Proteomes" id="UP000681075">
    <property type="component" value="Unassembled WGS sequence"/>
</dbReference>
<dbReference type="RefSeq" id="WP_420243920.1">
    <property type="nucleotide sequence ID" value="NZ_BOPV01000001.1"/>
</dbReference>
<dbReference type="InterPro" id="IPR006361">
    <property type="entry name" value="Uroporphyrinogen_deCO2ase_HemE"/>
</dbReference>
<comment type="catalytic activity">
    <reaction evidence="7 8">
        <text>uroporphyrinogen III + 4 H(+) = coproporphyrinogen III + 4 CO2</text>
        <dbReference type="Rhea" id="RHEA:19865"/>
        <dbReference type="ChEBI" id="CHEBI:15378"/>
        <dbReference type="ChEBI" id="CHEBI:16526"/>
        <dbReference type="ChEBI" id="CHEBI:57308"/>
        <dbReference type="ChEBI" id="CHEBI:57309"/>
        <dbReference type="EC" id="4.1.1.37"/>
    </reaction>
</comment>
<dbReference type="CDD" id="cd00717">
    <property type="entry name" value="URO-D"/>
    <property type="match status" value="1"/>
</dbReference>